<keyword evidence="1" id="KW-0812">Transmembrane</keyword>
<reference evidence="2 3" key="1">
    <citation type="submission" date="2016-01" db="EMBL/GenBank/DDBJ databases">
        <authorList>
            <person name="Manzoor S."/>
        </authorList>
    </citation>
    <scope>NUCLEOTIDE SEQUENCE [LARGE SCALE GENOMIC DNA]</scope>
    <source>
        <strain evidence="2">Methanoculleus sp MAB1</strain>
    </source>
</reference>
<keyword evidence="1" id="KW-1133">Transmembrane helix</keyword>
<accession>A0A0X3BHV5</accession>
<sequence>MARWYTVAKEDVTAQILAPFEPAQELARNVILFLPNIIAAIIILIIGWILGRILGRVVAEILDRIGVDDALRKTSVGAHIEKSGVSIVRLFDLIVRWLIYLIAILAAVSVLQIASLTAAVAAIVAYIPNIIAFILILVVGIILIDWLMDLLEGMGEAQRIEGFGVIAMALRAFLYFIVVILALQQLLLDLSIIYVFVVPLAWGVALGLGAAIAIIVGLGLKDRAPEMMDRLTGRVKQE</sequence>
<evidence type="ECO:0000313" key="3">
    <source>
        <dbReference type="Proteomes" id="UP000069850"/>
    </source>
</evidence>
<dbReference type="Gene3D" id="1.10.287.1260">
    <property type="match status" value="2"/>
</dbReference>
<evidence type="ECO:0000313" key="2">
    <source>
        <dbReference type="EMBL" id="CVK31746.1"/>
    </source>
</evidence>
<evidence type="ECO:0000256" key="1">
    <source>
        <dbReference type="SAM" id="Phobius"/>
    </source>
</evidence>
<feature type="transmembrane region" description="Helical" evidence="1">
    <location>
        <begin position="163"/>
        <end position="186"/>
    </location>
</feature>
<dbReference type="KEGG" id="mema:MMAB1_0529"/>
<gene>
    <name evidence="2" type="ORF">MMAB1_0529</name>
</gene>
<organism evidence="2 3">
    <name type="scientific">Methanoculleus bourgensis</name>
    <dbReference type="NCBI Taxonomy" id="83986"/>
    <lineage>
        <taxon>Archaea</taxon>
        <taxon>Methanobacteriati</taxon>
        <taxon>Methanobacteriota</taxon>
        <taxon>Stenosarchaea group</taxon>
        <taxon>Methanomicrobia</taxon>
        <taxon>Methanomicrobiales</taxon>
        <taxon>Methanomicrobiaceae</taxon>
        <taxon>Methanoculleus</taxon>
    </lineage>
</organism>
<dbReference type="AlphaFoldDB" id="A0A0X3BHV5"/>
<feature type="transmembrane region" description="Helical" evidence="1">
    <location>
        <begin position="30"/>
        <end position="50"/>
    </location>
</feature>
<feature type="transmembrane region" description="Helical" evidence="1">
    <location>
        <begin position="192"/>
        <end position="220"/>
    </location>
</feature>
<proteinExistence type="predicted"/>
<name>A0A0X3BHV5_9EURY</name>
<keyword evidence="1" id="KW-0472">Membrane</keyword>
<dbReference type="EMBL" id="LT158599">
    <property type="protein sequence ID" value="CVK31746.1"/>
    <property type="molecule type" value="Genomic_DNA"/>
</dbReference>
<dbReference type="InterPro" id="IPR008910">
    <property type="entry name" value="MSC_TM_helix"/>
</dbReference>
<protein>
    <submittedName>
        <fullName evidence="2">TM helix repeat-containing protein</fullName>
    </submittedName>
</protein>
<feature type="transmembrane region" description="Helical" evidence="1">
    <location>
        <begin position="130"/>
        <end position="151"/>
    </location>
</feature>
<feature type="transmembrane region" description="Helical" evidence="1">
    <location>
        <begin position="97"/>
        <end position="124"/>
    </location>
</feature>
<dbReference type="Proteomes" id="UP000069850">
    <property type="component" value="Chromosome 1"/>
</dbReference>
<dbReference type="Pfam" id="PF05552">
    <property type="entry name" value="MS_channel_1st_1"/>
    <property type="match status" value="2"/>
</dbReference>